<reference evidence="2" key="1">
    <citation type="journal article" date="2010" name="Nat. Biotechnol.">
        <title>Draft genome sequence of the oilseed species Ricinus communis.</title>
        <authorList>
            <person name="Chan A.P."/>
            <person name="Crabtree J."/>
            <person name="Zhao Q."/>
            <person name="Lorenzi H."/>
            <person name="Orvis J."/>
            <person name="Puiu D."/>
            <person name="Melake-Berhan A."/>
            <person name="Jones K.M."/>
            <person name="Redman J."/>
            <person name="Chen G."/>
            <person name="Cahoon E.B."/>
            <person name="Gedil M."/>
            <person name="Stanke M."/>
            <person name="Haas B.J."/>
            <person name="Wortman J.R."/>
            <person name="Fraser-Liggett C.M."/>
            <person name="Ravel J."/>
            <person name="Rabinowicz P.D."/>
        </authorList>
    </citation>
    <scope>NUCLEOTIDE SEQUENCE [LARGE SCALE GENOMIC DNA]</scope>
    <source>
        <strain evidence="2">cv. Hale</strain>
    </source>
</reference>
<proteinExistence type="predicted"/>
<dbReference type="InParanoid" id="B9S3R3"/>
<organism evidence="1 2">
    <name type="scientific">Ricinus communis</name>
    <name type="common">Castor bean</name>
    <dbReference type="NCBI Taxonomy" id="3988"/>
    <lineage>
        <taxon>Eukaryota</taxon>
        <taxon>Viridiplantae</taxon>
        <taxon>Streptophyta</taxon>
        <taxon>Embryophyta</taxon>
        <taxon>Tracheophyta</taxon>
        <taxon>Spermatophyta</taxon>
        <taxon>Magnoliopsida</taxon>
        <taxon>eudicotyledons</taxon>
        <taxon>Gunneridae</taxon>
        <taxon>Pentapetalae</taxon>
        <taxon>rosids</taxon>
        <taxon>fabids</taxon>
        <taxon>Malpighiales</taxon>
        <taxon>Euphorbiaceae</taxon>
        <taxon>Acalyphoideae</taxon>
        <taxon>Acalypheae</taxon>
        <taxon>Ricinus</taxon>
    </lineage>
</organism>
<keyword evidence="2" id="KW-1185">Reference proteome</keyword>
<evidence type="ECO:0000313" key="1">
    <source>
        <dbReference type="EMBL" id="EEF41768.1"/>
    </source>
</evidence>
<gene>
    <name evidence="1" type="ORF">RCOM_1554200</name>
</gene>
<dbReference type="EMBL" id="EQ973861">
    <property type="protein sequence ID" value="EEF41768.1"/>
    <property type="molecule type" value="Genomic_DNA"/>
</dbReference>
<protein>
    <submittedName>
        <fullName evidence="1">Uncharacterized protein</fullName>
    </submittedName>
</protein>
<sequence length="111" mass="12852">MAWMMLTLAQKMKSTLKLGKTQGGPNCMKWSYIMMIKRPLVHGQVLLRRKGSKTKSTVEKTNEKPTIEVKKGVAKDSFLTVEMRRRRVAMTLIISHQMNIFRHQFLVMKGT</sequence>
<dbReference type="AlphaFoldDB" id="B9S3R3"/>
<evidence type="ECO:0000313" key="2">
    <source>
        <dbReference type="Proteomes" id="UP000008311"/>
    </source>
</evidence>
<name>B9S3R3_RICCO</name>
<accession>B9S3R3</accession>
<dbReference type="Proteomes" id="UP000008311">
    <property type="component" value="Unassembled WGS sequence"/>
</dbReference>